<name>A0A1T5ERW9_9BACT</name>
<organism evidence="2 3">
    <name type="scientific">Parabacteroides chartae</name>
    <dbReference type="NCBI Taxonomy" id="1037355"/>
    <lineage>
        <taxon>Bacteria</taxon>
        <taxon>Pseudomonadati</taxon>
        <taxon>Bacteroidota</taxon>
        <taxon>Bacteroidia</taxon>
        <taxon>Bacteroidales</taxon>
        <taxon>Tannerellaceae</taxon>
        <taxon>Parabacteroides</taxon>
    </lineage>
</organism>
<dbReference type="AlphaFoldDB" id="A0A1T5ERW9"/>
<dbReference type="PROSITE" id="PS51257">
    <property type="entry name" value="PROKAR_LIPOPROTEIN"/>
    <property type="match status" value="1"/>
</dbReference>
<gene>
    <name evidence="2" type="ORF">SAMN05660349_03111</name>
</gene>
<accession>A0A1T5ERW9</accession>
<keyword evidence="1" id="KW-0732">Signal</keyword>
<keyword evidence="3" id="KW-1185">Reference proteome</keyword>
<evidence type="ECO:0000313" key="3">
    <source>
        <dbReference type="Proteomes" id="UP000190852"/>
    </source>
</evidence>
<sequence length="68" mass="6675">MKKLFAFAAIVAAVSFSSCGNKSAESTEAVAEQPAVEEVAPAVEEAPAVADSAAVATEAAPVEAAPAQ</sequence>
<feature type="signal peptide" evidence="1">
    <location>
        <begin position="1"/>
        <end position="24"/>
    </location>
</feature>
<dbReference type="RefSeq" id="WP_068179575.1">
    <property type="nucleotide sequence ID" value="NZ_FUYQ01000030.1"/>
</dbReference>
<protein>
    <recommendedName>
        <fullName evidence="4">Lipoprotein</fullName>
    </recommendedName>
</protein>
<reference evidence="3" key="1">
    <citation type="submission" date="2017-02" db="EMBL/GenBank/DDBJ databases">
        <authorList>
            <person name="Varghese N."/>
            <person name="Submissions S."/>
        </authorList>
    </citation>
    <scope>NUCLEOTIDE SEQUENCE [LARGE SCALE GENOMIC DNA]</scope>
    <source>
        <strain evidence="3">DSM 24967</strain>
    </source>
</reference>
<dbReference type="Proteomes" id="UP000190852">
    <property type="component" value="Unassembled WGS sequence"/>
</dbReference>
<dbReference type="EMBL" id="FUYQ01000030">
    <property type="protein sequence ID" value="SKB86675.1"/>
    <property type="molecule type" value="Genomic_DNA"/>
</dbReference>
<evidence type="ECO:0008006" key="4">
    <source>
        <dbReference type="Google" id="ProtNLM"/>
    </source>
</evidence>
<proteinExistence type="predicted"/>
<evidence type="ECO:0000313" key="2">
    <source>
        <dbReference type="EMBL" id="SKB86675.1"/>
    </source>
</evidence>
<evidence type="ECO:0000256" key="1">
    <source>
        <dbReference type="SAM" id="SignalP"/>
    </source>
</evidence>
<feature type="chain" id="PRO_5010519724" description="Lipoprotein" evidence="1">
    <location>
        <begin position="25"/>
        <end position="68"/>
    </location>
</feature>